<dbReference type="EMBL" id="JAAECS010000002">
    <property type="protein sequence ID" value="MCJ1989140.1"/>
    <property type="molecule type" value="Genomic_DNA"/>
</dbReference>
<evidence type="ECO:0000313" key="2">
    <source>
        <dbReference type="EMBL" id="MCJ1989140.1"/>
    </source>
</evidence>
<evidence type="ECO:0000256" key="1">
    <source>
        <dbReference type="SAM" id="Phobius"/>
    </source>
</evidence>
<comment type="caution">
    <text evidence="2">The sequence shown here is derived from an EMBL/GenBank/DDBJ whole genome shotgun (WGS) entry which is preliminary data.</text>
</comment>
<sequence length="122" mass="13792">MIVFLAKFILSIMLSLMIHELSHFLMAIVLGYQPHIHRNGILNFSVTYHNQQNDKHNLIIAAIAPVMSIMVGILLPNGQNLLLLKLFCLSNISNLLPVTSDGEVILLSIINILRKRRNEKKP</sequence>
<keyword evidence="1" id="KW-1133">Transmembrane helix</keyword>
<gene>
    <name evidence="2" type="ORF">GYN21_02805</name>
</gene>
<accession>A0ABT0AR12</accession>
<feature type="transmembrane region" description="Helical" evidence="1">
    <location>
        <begin position="58"/>
        <end position="75"/>
    </location>
</feature>
<proteinExistence type="predicted"/>
<name>A0ABT0AR12_9LACT</name>
<reference evidence="2 3" key="1">
    <citation type="journal article" date="2022" name="Microbiol. Res.">
        <title>Comparative genome analysis, predicted lifestyle and antimicrobial strategies of Lactococcus carnosus and Lactococcus paracarnosus isolated from meat.</title>
        <authorList>
            <person name="Werum V."/>
            <person name="Ehrmann M."/>
            <person name="Vogel R."/>
            <person name="Hilgarth M."/>
        </authorList>
    </citation>
    <scope>NUCLEOTIDE SEQUENCE [LARGE SCALE GENOMIC DNA]</scope>
    <source>
        <strain evidence="2 3">TMW22177</strain>
    </source>
</reference>
<evidence type="ECO:0000313" key="3">
    <source>
        <dbReference type="Proteomes" id="UP001522450"/>
    </source>
</evidence>
<keyword evidence="1" id="KW-0472">Membrane</keyword>
<dbReference type="RefSeq" id="WP_244034279.1">
    <property type="nucleotide sequence ID" value="NZ_JAAECS010000002.1"/>
</dbReference>
<protein>
    <recommendedName>
        <fullName evidence="4">Peptidase M50 domain-containing protein</fullName>
    </recommendedName>
</protein>
<keyword evidence="3" id="KW-1185">Reference proteome</keyword>
<keyword evidence="1" id="KW-0812">Transmembrane</keyword>
<feature type="transmembrane region" description="Helical" evidence="1">
    <location>
        <begin position="6"/>
        <end position="32"/>
    </location>
</feature>
<organism evidence="2 3">
    <name type="scientific">Pseudolactococcus carnosus</name>
    <dbReference type="NCBI Taxonomy" id="2749961"/>
    <lineage>
        <taxon>Bacteria</taxon>
        <taxon>Bacillati</taxon>
        <taxon>Bacillota</taxon>
        <taxon>Bacilli</taxon>
        <taxon>Lactobacillales</taxon>
        <taxon>Streptococcaceae</taxon>
        <taxon>Pseudolactococcus</taxon>
    </lineage>
</organism>
<feature type="transmembrane region" description="Helical" evidence="1">
    <location>
        <begin position="95"/>
        <end position="113"/>
    </location>
</feature>
<dbReference type="Proteomes" id="UP001522450">
    <property type="component" value="Unassembled WGS sequence"/>
</dbReference>
<evidence type="ECO:0008006" key="4">
    <source>
        <dbReference type="Google" id="ProtNLM"/>
    </source>
</evidence>